<dbReference type="Pfam" id="PF00534">
    <property type="entry name" value="Glycos_transf_1"/>
    <property type="match status" value="1"/>
</dbReference>
<reference evidence="14 15" key="1">
    <citation type="submission" date="2024-02" db="EMBL/GenBank/DDBJ databases">
        <authorList>
            <consortium name="ELIXIR-Norway"/>
            <consortium name="Elixir Norway"/>
        </authorList>
    </citation>
    <scope>NUCLEOTIDE SEQUENCE [LARGE SCALE GENOMIC DNA]</scope>
</reference>
<gene>
    <name evidence="14" type="ORF">CSSPJE1EN1_LOCUS14959</name>
</gene>
<evidence type="ECO:0000256" key="7">
    <source>
        <dbReference type="ARBA" id="ARBA00024883"/>
    </source>
</evidence>
<feature type="domain" description="Sucrose synthase first GT-B" evidence="12">
    <location>
        <begin position="180"/>
        <end position="446"/>
    </location>
</feature>
<dbReference type="PANTHER" id="PTHR46039">
    <property type="entry name" value="SUCROSE-PHOSPHATE SYNTHASE 3-RELATED"/>
    <property type="match status" value="1"/>
</dbReference>
<dbReference type="SUPFAM" id="SSF53756">
    <property type="entry name" value="UDP-Glycosyltransferase/glycogen phosphorylase"/>
    <property type="match status" value="1"/>
</dbReference>
<evidence type="ECO:0000256" key="4">
    <source>
        <dbReference type="ARBA" id="ARBA00012536"/>
    </source>
</evidence>
<dbReference type="Proteomes" id="UP001497444">
    <property type="component" value="Chromosome 2"/>
</dbReference>
<proteinExistence type="inferred from homology"/>
<comment type="pathway">
    <text evidence="1 9">Glycan biosynthesis; sucrose biosynthesis; sucrose from D-fructose 6-phosphate and UDP-alpha-D-glucose: step 1/2.</text>
</comment>
<evidence type="ECO:0000256" key="5">
    <source>
        <dbReference type="ARBA" id="ARBA00022676"/>
    </source>
</evidence>
<dbReference type="InterPro" id="IPR023214">
    <property type="entry name" value="HAD_sf"/>
</dbReference>
<dbReference type="InterPro" id="IPR000368">
    <property type="entry name" value="Sucrose_synth_GT-B1"/>
</dbReference>
<organism evidence="14 15">
    <name type="scientific">Sphagnum jensenii</name>
    <dbReference type="NCBI Taxonomy" id="128206"/>
    <lineage>
        <taxon>Eukaryota</taxon>
        <taxon>Viridiplantae</taxon>
        <taxon>Streptophyta</taxon>
        <taxon>Embryophyta</taxon>
        <taxon>Bryophyta</taxon>
        <taxon>Sphagnophytina</taxon>
        <taxon>Sphagnopsida</taxon>
        <taxon>Sphagnales</taxon>
        <taxon>Sphagnaceae</taxon>
        <taxon>Sphagnum</taxon>
    </lineage>
</organism>
<dbReference type="NCBIfam" id="TIGR02468">
    <property type="entry name" value="sucrsPsyn_pln"/>
    <property type="match status" value="1"/>
</dbReference>
<dbReference type="InterPro" id="IPR044161">
    <property type="entry name" value="SPS"/>
</dbReference>
<evidence type="ECO:0000313" key="14">
    <source>
        <dbReference type="EMBL" id="CAK9269481.1"/>
    </source>
</evidence>
<feature type="compositionally biased region" description="Basic and acidic residues" evidence="10">
    <location>
        <begin position="765"/>
        <end position="783"/>
    </location>
</feature>
<dbReference type="InterPro" id="IPR035659">
    <property type="entry name" value="SPS_C"/>
</dbReference>
<name>A0ABP0WRJ3_9BRYO</name>
<feature type="domain" description="Glycosyl transferase family 1" evidence="11">
    <location>
        <begin position="495"/>
        <end position="667"/>
    </location>
</feature>
<feature type="region of interest" description="Disordered" evidence="10">
    <location>
        <begin position="739"/>
        <end position="799"/>
    </location>
</feature>
<dbReference type="Pfam" id="PF00862">
    <property type="entry name" value="GT-B_Sucrose_synth"/>
    <property type="match status" value="1"/>
</dbReference>
<evidence type="ECO:0000256" key="2">
    <source>
        <dbReference type="ARBA" id="ARBA00006530"/>
    </source>
</evidence>
<dbReference type="EC" id="2.4.1.14" evidence="4 9"/>
<evidence type="ECO:0000259" key="13">
    <source>
        <dbReference type="Pfam" id="PF05116"/>
    </source>
</evidence>
<protein>
    <recommendedName>
        <fullName evidence="4 9">Sucrose-phosphate synthase</fullName>
        <ecNumber evidence="4 9">2.4.1.14</ecNumber>
    </recommendedName>
</protein>
<comment type="subunit">
    <text evidence="3 9">Homodimer or homotetramer.</text>
</comment>
<evidence type="ECO:0000256" key="9">
    <source>
        <dbReference type="RuleBase" id="RU368006"/>
    </source>
</evidence>
<dbReference type="CDD" id="cd03800">
    <property type="entry name" value="GT4_sucrose_synthase"/>
    <property type="match status" value="1"/>
</dbReference>
<accession>A0ABP0WRJ3</accession>
<evidence type="ECO:0000259" key="11">
    <source>
        <dbReference type="Pfam" id="PF00534"/>
    </source>
</evidence>
<dbReference type="CDD" id="cd16419">
    <property type="entry name" value="HAD_SPS"/>
    <property type="match status" value="1"/>
</dbReference>
<comment type="similarity">
    <text evidence="2 9">Belongs to the glycosyltransferase 1 family.</text>
</comment>
<evidence type="ECO:0000256" key="8">
    <source>
        <dbReference type="ARBA" id="ARBA00047471"/>
    </source>
</evidence>
<keyword evidence="5 9" id="KW-0328">Glycosyltransferase</keyword>
<dbReference type="Gene3D" id="3.90.1070.10">
    <property type="match status" value="1"/>
</dbReference>
<dbReference type="Gene3D" id="3.40.50.2000">
    <property type="entry name" value="Glycogen Phosphorylase B"/>
    <property type="match status" value="2"/>
</dbReference>
<dbReference type="Gene3D" id="3.40.50.1000">
    <property type="entry name" value="HAD superfamily/HAD-like"/>
    <property type="match status" value="1"/>
</dbReference>
<evidence type="ECO:0000313" key="15">
    <source>
        <dbReference type="Proteomes" id="UP001497444"/>
    </source>
</evidence>
<evidence type="ECO:0000256" key="3">
    <source>
        <dbReference type="ARBA" id="ARBA00011774"/>
    </source>
</evidence>
<feature type="compositionally biased region" description="Polar residues" evidence="10">
    <location>
        <begin position="739"/>
        <end position="757"/>
    </location>
</feature>
<dbReference type="InterPro" id="IPR012819">
    <property type="entry name" value="SPS_pln"/>
</dbReference>
<keyword evidence="15" id="KW-1185">Reference proteome</keyword>
<sequence length="1100" mass="122772">MAAANEWIYGYLEAILDTGERINDSRRQADTNAAGDDKESFKAAKYFVDEVTGFDESSLYRTWIKASSMRSSQERSLRMESLCWRIWHIARKKRLIEWQAAHRLAQRHMEREQGRKVATEEMWDYLSEGENKETVSALELSIPKEANGIPLLLADEEQNHNNKKFDNVKADEEVSQKRLYIVLISLHGLVRGENMELGRDSDTGGQVKYVVEFARALALMPEVYRVDLLTRQICDPEVDWSYGEPTEMLSSGMNYDDEGGESSGAYIVRIPCGPRDQYLRKELLWPYIQEFVDGALAHVLNMVHVLGDQINAGGEPIWPHVIHGHYADAGDIAALLSGALNIPMVLTGHSLGRNKLEQLLKQGRQSKEDINSVYKIMRRIEAEELSLDAAELVITSTKQEIDEQWGLYDGFDVKLKRVLRARAQRGVSCHGRYMPRMVVIPPGMDFSTVVVPDAGDVVEGEVGSVAFSSDATNVVPVSPHVEHPIWGEIMRFFTNPHKPMILALARPDPKKNITTLLKAFGECAPLRELANLTLIMGNRDDIDQMSGGNGVVLTTALKLIDKYDLYGQVAYPKHHNQSDVPEIYRLAAKTKGVFINPALVEPFGLTLIEAAAHGLPMVATKNGGPVDIHKTLSNGLLVDPHDQNEIAKALLKLVSDRNLWTLCRKNGLQNIHQYSWPEHCRTYLTRVAKCCMRQPQWQTDMSDGNGKQDDDESQGDSLRDVQDVSLRLSVDGDKLGHISLSNSGELDRASQAQNNYSDGEISVSRGERGKHESGKHSQSDRQLESMNENSSICAHKPVTTGPLSKANMLKRRRRLMVIAIDSYDPSSQKPTATLVKILQDIVKTIRREASVGFSTGVIIASALSVSEIVMTLTSNGLSPHDFDALVCSSGSEVYYPADSGIETELQADADYQSHIDYRWGYNGLHKTMPRIISPNGETETKNSIFVHDENMCNPHCLAYRVTEPDAGLPADQLRQRLRMRGLRTHVIYTHNGSRLHVLPLLASRSQALRYFFARWNMDVANMFVVVGETGDTDYEELLSGTHKTIIVKDAVQVGSESKLRGPSNYDRSDVTPSEGPNVTTVNISSLSDRCLLDLSTQLKG</sequence>
<dbReference type="InterPro" id="IPR006380">
    <property type="entry name" value="SPP-like_dom"/>
</dbReference>
<evidence type="ECO:0000256" key="10">
    <source>
        <dbReference type="SAM" id="MobiDB-lite"/>
    </source>
</evidence>
<comment type="catalytic activity">
    <reaction evidence="8 9">
        <text>beta-D-fructose 6-phosphate + UDP-alpha-D-glucose = sucrose 6(F)-phosphate + UDP + H(+)</text>
        <dbReference type="Rhea" id="RHEA:22172"/>
        <dbReference type="ChEBI" id="CHEBI:15378"/>
        <dbReference type="ChEBI" id="CHEBI:57634"/>
        <dbReference type="ChEBI" id="CHEBI:57723"/>
        <dbReference type="ChEBI" id="CHEBI:58223"/>
        <dbReference type="ChEBI" id="CHEBI:58885"/>
        <dbReference type="EC" id="2.4.1.14"/>
    </reaction>
</comment>
<dbReference type="Pfam" id="PF05116">
    <property type="entry name" value="S6PP"/>
    <property type="match status" value="1"/>
</dbReference>
<evidence type="ECO:0000256" key="1">
    <source>
        <dbReference type="ARBA" id="ARBA00005027"/>
    </source>
</evidence>
<feature type="region of interest" description="Disordered" evidence="10">
    <location>
        <begin position="1057"/>
        <end position="1078"/>
    </location>
</feature>
<dbReference type="InterPro" id="IPR001296">
    <property type="entry name" value="Glyco_trans_1"/>
</dbReference>
<evidence type="ECO:0000259" key="12">
    <source>
        <dbReference type="Pfam" id="PF00862"/>
    </source>
</evidence>
<feature type="domain" description="Sucrose phosphatase-like" evidence="13">
    <location>
        <begin position="835"/>
        <end position="1051"/>
    </location>
</feature>
<evidence type="ECO:0000256" key="6">
    <source>
        <dbReference type="ARBA" id="ARBA00022679"/>
    </source>
</evidence>
<dbReference type="PANTHER" id="PTHR46039:SF5">
    <property type="entry name" value="SUCROSE-PHOSPHATE SYNTHASE 3-RELATED"/>
    <property type="match status" value="1"/>
</dbReference>
<keyword evidence="6 9" id="KW-0808">Transferase</keyword>
<dbReference type="EMBL" id="OZ020097">
    <property type="protein sequence ID" value="CAK9269481.1"/>
    <property type="molecule type" value="Genomic_DNA"/>
</dbReference>
<comment type="function">
    <text evidence="7 9">Plays a role in photosynthetic sucrose synthesis by catalyzing the rate-limiting step of sucrose biosynthesis from UDP-glucose and fructose- 6-phosphate. Involved in the regulation of carbon partitioning in the leaves of plants. May regulate the synthesis of sucrose and therefore play a major role as a limiting factor in the export of photoassimilates out of the leaf. Plays a role for sucrose availability that is essential for plant growth and fiber elongation.</text>
</comment>
<feature type="region of interest" description="Disordered" evidence="10">
    <location>
        <begin position="697"/>
        <end position="718"/>
    </location>
</feature>